<dbReference type="Proteomes" id="UP000245678">
    <property type="component" value="Unassembled WGS sequence"/>
</dbReference>
<feature type="region of interest" description="Disordered" evidence="1">
    <location>
        <begin position="23"/>
        <end position="46"/>
    </location>
</feature>
<comment type="caution">
    <text evidence="2">The sequence shown here is derived from an EMBL/GenBank/DDBJ whole genome shotgun (WGS) entry which is preliminary data.</text>
</comment>
<dbReference type="AlphaFoldDB" id="A0A316H487"/>
<evidence type="ECO:0000313" key="2">
    <source>
        <dbReference type="EMBL" id="PWK75879.1"/>
    </source>
</evidence>
<protein>
    <submittedName>
        <fullName evidence="2">Uncharacterized protein</fullName>
    </submittedName>
</protein>
<reference evidence="2 3" key="1">
    <citation type="submission" date="2018-05" db="EMBL/GenBank/DDBJ databases">
        <title>Genomic Encyclopedia of Archaeal and Bacterial Type Strains, Phase II (KMG-II): from individual species to whole genera.</title>
        <authorList>
            <person name="Goeker M."/>
        </authorList>
    </citation>
    <scope>NUCLEOTIDE SEQUENCE [LARGE SCALE GENOMIC DNA]</scope>
    <source>
        <strain evidence="2 3">DSM 19975</strain>
    </source>
</reference>
<gene>
    <name evidence="2" type="ORF">LX99_03612</name>
</gene>
<organism evidence="2 3">
    <name type="scientific">Mucilaginibacter oryzae</name>
    <dbReference type="NCBI Taxonomy" id="468058"/>
    <lineage>
        <taxon>Bacteria</taxon>
        <taxon>Pseudomonadati</taxon>
        <taxon>Bacteroidota</taxon>
        <taxon>Sphingobacteriia</taxon>
        <taxon>Sphingobacteriales</taxon>
        <taxon>Sphingobacteriaceae</taxon>
        <taxon>Mucilaginibacter</taxon>
    </lineage>
</organism>
<accession>A0A316H487</accession>
<keyword evidence="3" id="KW-1185">Reference proteome</keyword>
<name>A0A316H487_9SPHI</name>
<sequence>MLLSLIEIILFLAVIVLAVAGPPKRRKQGAKTNPDAQRPSAYRVTPNGVLEYVDTDR</sequence>
<dbReference type="EMBL" id="QGHA01000007">
    <property type="protein sequence ID" value="PWK75879.1"/>
    <property type="molecule type" value="Genomic_DNA"/>
</dbReference>
<dbReference type="RefSeq" id="WP_170122739.1">
    <property type="nucleotide sequence ID" value="NZ_QGHA01000007.1"/>
</dbReference>
<evidence type="ECO:0000313" key="3">
    <source>
        <dbReference type="Proteomes" id="UP000245678"/>
    </source>
</evidence>
<evidence type="ECO:0000256" key="1">
    <source>
        <dbReference type="SAM" id="MobiDB-lite"/>
    </source>
</evidence>
<proteinExistence type="predicted"/>